<dbReference type="Pfam" id="PF14361">
    <property type="entry name" value="RsbRD_N"/>
    <property type="match status" value="1"/>
</dbReference>
<dbReference type="AlphaFoldDB" id="B1VZ79"/>
<dbReference type="Pfam" id="PF13556">
    <property type="entry name" value="HTH_30"/>
    <property type="match status" value="1"/>
</dbReference>
<evidence type="ECO:0000259" key="2">
    <source>
        <dbReference type="Pfam" id="PF14361"/>
    </source>
</evidence>
<dbReference type="Proteomes" id="UP000001685">
    <property type="component" value="Chromosome"/>
</dbReference>
<dbReference type="InterPro" id="IPR025751">
    <property type="entry name" value="RsbRD_N_dom"/>
</dbReference>
<reference evidence="4" key="1">
    <citation type="journal article" date="2008" name="J. Bacteriol.">
        <title>Genome sequence of the streptomycin-producing microorganism Streptomyces griseus IFO 13350.</title>
        <authorList>
            <person name="Ohnishi Y."/>
            <person name="Ishikawa J."/>
            <person name="Hara H."/>
            <person name="Suzuki H."/>
            <person name="Ikenoya M."/>
            <person name="Ikeda H."/>
            <person name="Yamashita A."/>
            <person name="Hattori M."/>
            <person name="Horinouchi S."/>
        </authorList>
    </citation>
    <scope>NUCLEOTIDE SEQUENCE [LARGE SCALE GENOMIC DNA]</scope>
    <source>
        <strain evidence="4">JCM 4626 / NBRC 13350</strain>
    </source>
</reference>
<proteinExistence type="predicted"/>
<sequence>MTEAFGRCDDTPMPGLHARMAARGGDFTAAVVARCAAEVPFYRELPRRTLEGEVTRSITAVHELLLRALRQDGVMDPGDLTRLIEWSGRRAEERVPLEAVIAAYLVGAEVWWQVLAETAEPEELTGAGAKLLACLHAAMPAVVLAHRNAQEDIRSEDKRVRRALLTALLAGRPYDEPEEAAGVSVAGPHEVVALSFEPNPPPRLVQSSLEAHAGVPVLVDHVAGIALLPGGCDLPGLWEALGKDVGQGHRVFAAAAPAAGPGAVPAAAQEAGRVLELVQRLGRPPGLYRLDDVLLEYQLARPGDALLRLAAKLDPLEEHPYLLETLRVFVDHGHNRSRSASELCVHRNTLDYRLHRVTTLTGLDPAVPAEARLLQAALVARDLA</sequence>
<dbReference type="PANTHER" id="PTHR33744">
    <property type="entry name" value="CARBOHYDRATE DIACID REGULATOR"/>
    <property type="match status" value="1"/>
</dbReference>
<dbReference type="InterPro" id="IPR051448">
    <property type="entry name" value="CdaR-like_regulators"/>
</dbReference>
<dbReference type="InterPro" id="IPR025736">
    <property type="entry name" value="PucR_C-HTH_dom"/>
</dbReference>
<dbReference type="InterPro" id="IPR042070">
    <property type="entry name" value="PucR_C-HTH_sf"/>
</dbReference>
<gene>
    <name evidence="3" type="ordered locus">SGR_2005</name>
</gene>
<evidence type="ECO:0000313" key="4">
    <source>
        <dbReference type="Proteomes" id="UP000001685"/>
    </source>
</evidence>
<feature type="domain" description="PucR C-terminal helix-turn-helix" evidence="1">
    <location>
        <begin position="322"/>
        <end position="379"/>
    </location>
</feature>
<protein>
    <submittedName>
        <fullName evidence="3">Transcriptional regulator</fullName>
    </submittedName>
</protein>
<dbReference type="eggNOG" id="COG2508">
    <property type="taxonomic scope" value="Bacteria"/>
</dbReference>
<accession>B1VZ79</accession>
<dbReference type="HOGENOM" id="CLU_053843_0_0_11"/>
<evidence type="ECO:0000259" key="1">
    <source>
        <dbReference type="Pfam" id="PF13556"/>
    </source>
</evidence>
<dbReference type="Gene3D" id="1.10.10.2840">
    <property type="entry name" value="PucR C-terminal helix-turn-helix domain"/>
    <property type="match status" value="1"/>
</dbReference>
<evidence type="ECO:0000313" key="3">
    <source>
        <dbReference type="EMBL" id="BAG18834.1"/>
    </source>
</evidence>
<name>B1VZ79_STRGG</name>
<dbReference type="EMBL" id="AP009493">
    <property type="protein sequence ID" value="BAG18834.1"/>
    <property type="molecule type" value="Genomic_DNA"/>
</dbReference>
<organism evidence="3 4">
    <name type="scientific">Streptomyces griseus subsp. griseus (strain JCM 4626 / CBS 651.72 / NBRC 13350 / KCC S-0626 / ISP 5235)</name>
    <dbReference type="NCBI Taxonomy" id="455632"/>
    <lineage>
        <taxon>Bacteria</taxon>
        <taxon>Bacillati</taxon>
        <taxon>Actinomycetota</taxon>
        <taxon>Actinomycetes</taxon>
        <taxon>Kitasatosporales</taxon>
        <taxon>Streptomycetaceae</taxon>
        <taxon>Streptomyces</taxon>
    </lineage>
</organism>
<feature type="domain" description="RsbT co-antagonist protein RsbRD N-terminal" evidence="2">
    <location>
        <begin position="26"/>
        <end position="161"/>
    </location>
</feature>
<dbReference type="KEGG" id="sgr:SGR_2005"/>
<dbReference type="PANTHER" id="PTHR33744:SF1">
    <property type="entry name" value="DNA-BINDING TRANSCRIPTIONAL ACTIVATOR ADER"/>
    <property type="match status" value="1"/>
</dbReference>